<proteinExistence type="inferred from homology"/>
<dbReference type="SUPFAM" id="SSF54713">
    <property type="entry name" value="Elongation factor Ts (EF-Ts), dimerisation domain"/>
    <property type="match status" value="1"/>
</dbReference>
<protein>
    <recommendedName>
        <fullName evidence="4">Translation elongation factor EFTs/EF1B dimerisation domain-containing protein</fullName>
    </recommendedName>
</protein>
<dbReference type="NCBIfam" id="TIGR00116">
    <property type="entry name" value="tsf"/>
    <property type="match status" value="1"/>
</dbReference>
<dbReference type="AlphaFoldDB" id="A0A381RZF9"/>
<dbReference type="HAMAP" id="MF_00050">
    <property type="entry name" value="EF_Ts"/>
    <property type="match status" value="1"/>
</dbReference>
<dbReference type="GO" id="GO:0003746">
    <property type="term" value="F:translation elongation factor activity"/>
    <property type="evidence" value="ECO:0007669"/>
    <property type="project" value="UniProtKB-KW"/>
</dbReference>
<feature type="non-terminal residue" evidence="5">
    <location>
        <position position="1"/>
    </location>
</feature>
<dbReference type="InterPro" id="IPR014039">
    <property type="entry name" value="Transl_elong_EFTs/EF1B_dimer"/>
</dbReference>
<comment type="similarity">
    <text evidence="1">Belongs to the EF-Ts family.</text>
</comment>
<accession>A0A381RZF9</accession>
<evidence type="ECO:0000256" key="3">
    <source>
        <dbReference type="ARBA" id="ARBA00022917"/>
    </source>
</evidence>
<dbReference type="PANTHER" id="PTHR11741">
    <property type="entry name" value="ELONGATION FACTOR TS"/>
    <property type="match status" value="1"/>
</dbReference>
<name>A0A381RZF9_9ZZZZ</name>
<dbReference type="Gene3D" id="1.10.286.20">
    <property type="match status" value="1"/>
</dbReference>
<dbReference type="Pfam" id="PF00889">
    <property type="entry name" value="EF_TS"/>
    <property type="match status" value="1"/>
</dbReference>
<organism evidence="5">
    <name type="scientific">marine metagenome</name>
    <dbReference type="NCBI Taxonomy" id="408172"/>
    <lineage>
        <taxon>unclassified sequences</taxon>
        <taxon>metagenomes</taxon>
        <taxon>ecological metagenomes</taxon>
    </lineage>
</organism>
<dbReference type="CDD" id="cd14275">
    <property type="entry name" value="UBA_EF-Ts"/>
    <property type="match status" value="1"/>
</dbReference>
<dbReference type="PANTHER" id="PTHR11741:SF0">
    <property type="entry name" value="ELONGATION FACTOR TS, MITOCHONDRIAL"/>
    <property type="match status" value="1"/>
</dbReference>
<evidence type="ECO:0000259" key="4">
    <source>
        <dbReference type="Pfam" id="PF00889"/>
    </source>
</evidence>
<dbReference type="PROSITE" id="PS01126">
    <property type="entry name" value="EF_TS_1"/>
    <property type="match status" value="1"/>
</dbReference>
<dbReference type="FunFam" id="1.10.286.20:FF:000001">
    <property type="entry name" value="Elongation factor Ts"/>
    <property type="match status" value="1"/>
</dbReference>
<dbReference type="EMBL" id="UINC01002491">
    <property type="protein sequence ID" value="SUZ97256.1"/>
    <property type="molecule type" value="Genomic_DNA"/>
</dbReference>
<dbReference type="InterPro" id="IPR009060">
    <property type="entry name" value="UBA-like_sf"/>
</dbReference>
<dbReference type="InterPro" id="IPR018101">
    <property type="entry name" value="Transl_elong_Ts_CS"/>
</dbReference>
<sequence length="263" mass="27748">VAEITAREVKALRDATGAGMMDAKRALTDAGGDFEAASQLLRERGLAKAATRTDRDNVEGVVALSSNGSRAALVHVKCETDFSAKSDAFIALVGDLADAVLLDGEGAAAGFTGALDDLKLSTKENIEVGRVTLIEAADGNALDTYLHVQDGRGINGVVVEGSGVDAEALHQVALHVAFAKPTALSREEIPAEMVEQERASLLEITRAEGKPEQAWEKIVEGRLSGWYRESVLLEQGLHGDKVPVKDTLGGGEIVRFDQVYLGG</sequence>
<keyword evidence="3" id="KW-0648">Protein biosynthesis</keyword>
<dbReference type="SUPFAM" id="SSF46934">
    <property type="entry name" value="UBA-like"/>
    <property type="match status" value="1"/>
</dbReference>
<keyword evidence="2" id="KW-0251">Elongation factor</keyword>
<dbReference type="Gene3D" id="3.30.479.20">
    <property type="entry name" value="Elongation factor Ts, dimerisation domain"/>
    <property type="match status" value="2"/>
</dbReference>
<dbReference type="InterPro" id="IPR001816">
    <property type="entry name" value="Transl_elong_EFTs/EF1B"/>
</dbReference>
<reference evidence="5" key="1">
    <citation type="submission" date="2018-05" db="EMBL/GenBank/DDBJ databases">
        <authorList>
            <person name="Lanie J.A."/>
            <person name="Ng W.-L."/>
            <person name="Kazmierczak K.M."/>
            <person name="Andrzejewski T.M."/>
            <person name="Davidsen T.M."/>
            <person name="Wayne K.J."/>
            <person name="Tettelin H."/>
            <person name="Glass J.I."/>
            <person name="Rusch D."/>
            <person name="Podicherti R."/>
            <person name="Tsui H.-C.T."/>
            <person name="Winkler M.E."/>
        </authorList>
    </citation>
    <scope>NUCLEOTIDE SEQUENCE</scope>
</reference>
<evidence type="ECO:0000256" key="2">
    <source>
        <dbReference type="ARBA" id="ARBA00022768"/>
    </source>
</evidence>
<dbReference type="Gene3D" id="1.10.8.10">
    <property type="entry name" value="DNA helicase RuvA subunit, C-terminal domain"/>
    <property type="match status" value="1"/>
</dbReference>
<evidence type="ECO:0000313" key="5">
    <source>
        <dbReference type="EMBL" id="SUZ97256.1"/>
    </source>
</evidence>
<feature type="domain" description="Translation elongation factor EFTs/EF1B dimerisation" evidence="4">
    <location>
        <begin position="71"/>
        <end position="236"/>
    </location>
</feature>
<dbReference type="InterPro" id="IPR036402">
    <property type="entry name" value="EF-Ts_dimer_sf"/>
</dbReference>
<evidence type="ECO:0000256" key="1">
    <source>
        <dbReference type="ARBA" id="ARBA00005532"/>
    </source>
</evidence>
<dbReference type="FunFam" id="1.10.8.10:FF:000001">
    <property type="entry name" value="Elongation factor Ts"/>
    <property type="match status" value="1"/>
</dbReference>
<gene>
    <name evidence="5" type="ORF">METZ01_LOCUS50110</name>
</gene>
<dbReference type="GO" id="GO:0005737">
    <property type="term" value="C:cytoplasm"/>
    <property type="evidence" value="ECO:0007669"/>
    <property type="project" value="UniProtKB-ARBA"/>
</dbReference>